<keyword evidence="5" id="KW-0378">Hydrolase</keyword>
<proteinExistence type="inferred from homology"/>
<accession>A0A1E3X9K6</accession>
<evidence type="ECO:0000256" key="2">
    <source>
        <dbReference type="ARBA" id="ARBA00004818"/>
    </source>
</evidence>
<dbReference type="SUPFAM" id="SSF56784">
    <property type="entry name" value="HAD-like"/>
    <property type="match status" value="1"/>
</dbReference>
<dbReference type="SFLD" id="SFLDG01129">
    <property type="entry name" value="C1.5:_HAD__Beta-PGM__Phosphata"/>
    <property type="match status" value="1"/>
</dbReference>
<dbReference type="InterPro" id="IPR023214">
    <property type="entry name" value="HAD_sf"/>
</dbReference>
<dbReference type="SFLD" id="SFLDS00003">
    <property type="entry name" value="Haloacid_Dehalogenase"/>
    <property type="match status" value="1"/>
</dbReference>
<comment type="catalytic activity">
    <reaction evidence="1">
        <text>2-phosphoglycolate + H2O = glycolate + phosphate</text>
        <dbReference type="Rhea" id="RHEA:14369"/>
        <dbReference type="ChEBI" id="CHEBI:15377"/>
        <dbReference type="ChEBI" id="CHEBI:29805"/>
        <dbReference type="ChEBI" id="CHEBI:43474"/>
        <dbReference type="ChEBI" id="CHEBI:58033"/>
        <dbReference type="EC" id="3.1.3.18"/>
    </reaction>
</comment>
<reference evidence="5 6" key="1">
    <citation type="submission" date="2016-07" db="EMBL/GenBank/DDBJ databases">
        <title>Draft genome of Scalindua rubra, obtained from a brine-seawater interface in the Red Sea, sheds light on salt adaptation in anammox bacteria.</title>
        <authorList>
            <person name="Speth D.R."/>
            <person name="Lagkouvardos I."/>
            <person name="Wang Y."/>
            <person name="Qian P.-Y."/>
            <person name="Dutilh B.E."/>
            <person name="Jetten M.S."/>
        </authorList>
    </citation>
    <scope>NUCLEOTIDE SEQUENCE [LARGE SCALE GENOMIC DNA]</scope>
    <source>
        <strain evidence="5">BSI-1</strain>
    </source>
</reference>
<dbReference type="InterPro" id="IPR036412">
    <property type="entry name" value="HAD-like_sf"/>
</dbReference>
<dbReference type="PANTHER" id="PTHR43434">
    <property type="entry name" value="PHOSPHOGLYCOLATE PHOSPHATASE"/>
    <property type="match status" value="1"/>
</dbReference>
<comment type="pathway">
    <text evidence="2">Organic acid metabolism; glycolate biosynthesis; glycolate from 2-phosphoglycolate: step 1/1.</text>
</comment>
<dbReference type="AlphaFoldDB" id="A0A1E3X9K6"/>
<protein>
    <recommendedName>
        <fullName evidence="4">phosphoglycolate phosphatase</fullName>
        <ecNumber evidence="4">3.1.3.18</ecNumber>
    </recommendedName>
</protein>
<dbReference type="EMBL" id="MAYW01000069">
    <property type="protein sequence ID" value="ODS32288.1"/>
    <property type="molecule type" value="Genomic_DNA"/>
</dbReference>
<dbReference type="GO" id="GO:0006281">
    <property type="term" value="P:DNA repair"/>
    <property type="evidence" value="ECO:0007669"/>
    <property type="project" value="TreeGrafter"/>
</dbReference>
<dbReference type="Gene3D" id="1.10.150.240">
    <property type="entry name" value="Putative phosphatase, domain 2"/>
    <property type="match status" value="1"/>
</dbReference>
<dbReference type="Proteomes" id="UP000094056">
    <property type="component" value="Unassembled WGS sequence"/>
</dbReference>
<evidence type="ECO:0000256" key="1">
    <source>
        <dbReference type="ARBA" id="ARBA00000830"/>
    </source>
</evidence>
<organism evidence="5 6">
    <name type="scientific">Candidatus Scalindua rubra</name>
    <dbReference type="NCBI Taxonomy" id="1872076"/>
    <lineage>
        <taxon>Bacteria</taxon>
        <taxon>Pseudomonadati</taxon>
        <taxon>Planctomycetota</taxon>
        <taxon>Candidatus Brocadiia</taxon>
        <taxon>Candidatus Brocadiales</taxon>
        <taxon>Candidatus Scalinduaceae</taxon>
        <taxon>Candidatus Scalindua</taxon>
    </lineage>
</organism>
<comment type="similarity">
    <text evidence="3">Belongs to the HAD-like hydrolase superfamily. CbbY/CbbZ/Gph/YieH family.</text>
</comment>
<name>A0A1E3X9K6_9BACT</name>
<gene>
    <name evidence="5" type="primary">gph_1</name>
    <name evidence="5" type="ORF">SCARUB_02590</name>
</gene>
<dbReference type="PROSITE" id="PS01228">
    <property type="entry name" value="COF_1"/>
    <property type="match status" value="1"/>
</dbReference>
<comment type="caution">
    <text evidence="5">The sequence shown here is derived from an EMBL/GenBank/DDBJ whole genome shotgun (WGS) entry which is preliminary data.</text>
</comment>
<dbReference type="NCBIfam" id="TIGR01549">
    <property type="entry name" value="HAD-SF-IA-v1"/>
    <property type="match status" value="1"/>
</dbReference>
<dbReference type="Pfam" id="PF00702">
    <property type="entry name" value="Hydrolase"/>
    <property type="match status" value="1"/>
</dbReference>
<dbReference type="InterPro" id="IPR050155">
    <property type="entry name" value="HAD-like_hydrolase_sf"/>
</dbReference>
<dbReference type="Gene3D" id="3.40.50.1000">
    <property type="entry name" value="HAD superfamily/HAD-like"/>
    <property type="match status" value="1"/>
</dbReference>
<dbReference type="EC" id="3.1.3.18" evidence="4"/>
<dbReference type="InterPro" id="IPR006439">
    <property type="entry name" value="HAD-SF_hydro_IA"/>
</dbReference>
<evidence type="ECO:0000313" key="5">
    <source>
        <dbReference type="EMBL" id="ODS32288.1"/>
    </source>
</evidence>
<evidence type="ECO:0000256" key="4">
    <source>
        <dbReference type="ARBA" id="ARBA00013078"/>
    </source>
</evidence>
<dbReference type="GO" id="GO:0008967">
    <property type="term" value="F:phosphoglycolate phosphatase activity"/>
    <property type="evidence" value="ECO:0007669"/>
    <property type="project" value="UniProtKB-EC"/>
</dbReference>
<dbReference type="PANTHER" id="PTHR43434:SF1">
    <property type="entry name" value="PHOSPHOGLYCOLATE PHOSPHATASE"/>
    <property type="match status" value="1"/>
</dbReference>
<evidence type="ECO:0000313" key="6">
    <source>
        <dbReference type="Proteomes" id="UP000094056"/>
    </source>
</evidence>
<dbReference type="InterPro" id="IPR023198">
    <property type="entry name" value="PGP-like_dom2"/>
</dbReference>
<sequence length="240" mass="27121">MASNRLILFDIDGTLVTKHKSAKGDKYTIKEKIINKALNEFYQSKDIDFTKSISDGLTDWIISERAVRKIFNQKTISKSDWANICQLVSKDFSKFNERAIGTIYYKVLPGVLDLLQYLCSIGAEIGIMTGNIKCFAKYKLNETGLLPFFTIGGYGENGKYRVEILQHLLTKIKNKTVYLVGDTVNDGLAAEESGIYFIGVGTTGLKKKQLSDSLKSDEVYWVRNLTSDSIYKWILKGYET</sequence>
<evidence type="ECO:0000256" key="3">
    <source>
        <dbReference type="ARBA" id="ARBA00006171"/>
    </source>
</evidence>